<feature type="region of interest" description="Disordered" evidence="2">
    <location>
        <begin position="96"/>
        <end position="143"/>
    </location>
</feature>
<gene>
    <name evidence="3" type="ORF">CGI_10003927</name>
</gene>
<organism evidence="3">
    <name type="scientific">Magallana gigas</name>
    <name type="common">Pacific oyster</name>
    <name type="synonym">Crassostrea gigas</name>
    <dbReference type="NCBI Taxonomy" id="29159"/>
    <lineage>
        <taxon>Eukaryota</taxon>
        <taxon>Metazoa</taxon>
        <taxon>Spiralia</taxon>
        <taxon>Lophotrochozoa</taxon>
        <taxon>Mollusca</taxon>
        <taxon>Bivalvia</taxon>
        <taxon>Autobranchia</taxon>
        <taxon>Pteriomorphia</taxon>
        <taxon>Ostreida</taxon>
        <taxon>Ostreoidea</taxon>
        <taxon>Ostreidae</taxon>
        <taxon>Magallana</taxon>
    </lineage>
</organism>
<accession>K1PRG4</accession>
<keyword evidence="1" id="KW-0175">Coiled coil</keyword>
<feature type="compositionally biased region" description="Basic and acidic residues" evidence="2">
    <location>
        <begin position="119"/>
        <end position="130"/>
    </location>
</feature>
<dbReference type="EMBL" id="JH816118">
    <property type="protein sequence ID" value="EKC21419.1"/>
    <property type="molecule type" value="Genomic_DNA"/>
</dbReference>
<evidence type="ECO:0000313" key="3">
    <source>
        <dbReference type="EMBL" id="EKC21419.1"/>
    </source>
</evidence>
<feature type="coiled-coil region" evidence="1">
    <location>
        <begin position="47"/>
        <end position="77"/>
    </location>
</feature>
<evidence type="ECO:0000256" key="1">
    <source>
        <dbReference type="SAM" id="Coils"/>
    </source>
</evidence>
<reference evidence="3" key="1">
    <citation type="journal article" date="2012" name="Nature">
        <title>The oyster genome reveals stress adaptation and complexity of shell formation.</title>
        <authorList>
            <person name="Zhang G."/>
            <person name="Fang X."/>
            <person name="Guo X."/>
            <person name="Li L."/>
            <person name="Luo R."/>
            <person name="Xu F."/>
            <person name="Yang P."/>
            <person name="Zhang L."/>
            <person name="Wang X."/>
            <person name="Qi H."/>
            <person name="Xiong Z."/>
            <person name="Que H."/>
            <person name="Xie Y."/>
            <person name="Holland P.W."/>
            <person name="Paps J."/>
            <person name="Zhu Y."/>
            <person name="Wu F."/>
            <person name="Chen Y."/>
            <person name="Wang J."/>
            <person name="Peng C."/>
            <person name="Meng J."/>
            <person name="Yang L."/>
            <person name="Liu J."/>
            <person name="Wen B."/>
            <person name="Zhang N."/>
            <person name="Huang Z."/>
            <person name="Zhu Q."/>
            <person name="Feng Y."/>
            <person name="Mount A."/>
            <person name="Hedgecock D."/>
            <person name="Xu Z."/>
            <person name="Liu Y."/>
            <person name="Domazet-Loso T."/>
            <person name="Du Y."/>
            <person name="Sun X."/>
            <person name="Zhang S."/>
            <person name="Liu B."/>
            <person name="Cheng P."/>
            <person name="Jiang X."/>
            <person name="Li J."/>
            <person name="Fan D."/>
            <person name="Wang W."/>
            <person name="Fu W."/>
            <person name="Wang T."/>
            <person name="Wang B."/>
            <person name="Zhang J."/>
            <person name="Peng Z."/>
            <person name="Li Y."/>
            <person name="Li N."/>
            <person name="Wang J."/>
            <person name="Chen M."/>
            <person name="He Y."/>
            <person name="Tan F."/>
            <person name="Song X."/>
            <person name="Zheng Q."/>
            <person name="Huang R."/>
            <person name="Yang H."/>
            <person name="Du X."/>
            <person name="Chen L."/>
            <person name="Yang M."/>
            <person name="Gaffney P.M."/>
            <person name="Wang S."/>
            <person name="Luo L."/>
            <person name="She Z."/>
            <person name="Ming Y."/>
            <person name="Huang W."/>
            <person name="Zhang S."/>
            <person name="Huang B."/>
            <person name="Zhang Y."/>
            <person name="Qu T."/>
            <person name="Ni P."/>
            <person name="Miao G."/>
            <person name="Wang J."/>
            <person name="Wang Q."/>
            <person name="Steinberg C.E."/>
            <person name="Wang H."/>
            <person name="Li N."/>
            <person name="Qian L."/>
            <person name="Zhang G."/>
            <person name="Li Y."/>
            <person name="Yang H."/>
            <person name="Liu X."/>
            <person name="Wang J."/>
            <person name="Yin Y."/>
            <person name="Wang J."/>
        </authorList>
    </citation>
    <scope>NUCLEOTIDE SEQUENCE [LARGE SCALE GENOMIC DNA]</scope>
    <source>
        <strain evidence="3">05x7-T-G4-1.051#20</strain>
    </source>
</reference>
<dbReference type="InParanoid" id="K1PRG4"/>
<dbReference type="HOGENOM" id="CLU_1645368_0_0_1"/>
<protein>
    <submittedName>
        <fullName evidence="3">Uncharacterized protein</fullName>
    </submittedName>
</protein>
<name>K1PRG4_MAGGI</name>
<dbReference type="AlphaFoldDB" id="K1PRG4"/>
<sequence>MPEDIGNASHDNTCIKEVMSRTRKRIRQYNDHLDDLGLKDADGRPCRKCKESTLRECQALVKELQRAKDQFQESSMKNKFPCDYGFECANVAMRNGAKGMGKEPTESMDDNQTASADTTHLKDLKTDTHTEPPSSSCDKADVKGPCVTLDVSMADSNTTDA</sequence>
<evidence type="ECO:0000256" key="2">
    <source>
        <dbReference type="SAM" id="MobiDB-lite"/>
    </source>
</evidence>
<proteinExistence type="predicted"/>